<protein>
    <submittedName>
        <fullName evidence="2">Uncharacterized protein</fullName>
    </submittedName>
</protein>
<dbReference type="InParanoid" id="A0A1D2VAX5"/>
<proteinExistence type="predicted"/>
<evidence type="ECO:0000313" key="3">
    <source>
        <dbReference type="Proteomes" id="UP000095038"/>
    </source>
</evidence>
<dbReference type="Proteomes" id="UP000095038">
    <property type="component" value="Unassembled WGS sequence"/>
</dbReference>
<evidence type="ECO:0000256" key="1">
    <source>
        <dbReference type="SAM" id="MobiDB-lite"/>
    </source>
</evidence>
<feature type="compositionally biased region" description="Acidic residues" evidence="1">
    <location>
        <begin position="402"/>
        <end position="412"/>
    </location>
</feature>
<evidence type="ECO:0000313" key="2">
    <source>
        <dbReference type="EMBL" id="ODV58749.1"/>
    </source>
</evidence>
<feature type="region of interest" description="Disordered" evidence="1">
    <location>
        <begin position="396"/>
        <end position="417"/>
    </location>
</feature>
<reference evidence="3" key="1">
    <citation type="submission" date="2016-05" db="EMBL/GenBank/DDBJ databases">
        <title>Comparative genomics of biotechnologically important yeasts.</title>
        <authorList>
            <consortium name="DOE Joint Genome Institute"/>
            <person name="Riley R."/>
            <person name="Haridas S."/>
            <person name="Wolfe K.H."/>
            <person name="Lopes M.R."/>
            <person name="Hittinger C.T."/>
            <person name="Goker M."/>
            <person name="Salamov A."/>
            <person name="Wisecaver J."/>
            <person name="Long T.M."/>
            <person name="Aerts A.L."/>
            <person name="Barry K."/>
            <person name="Choi C."/>
            <person name="Clum A."/>
            <person name="Coughlan A.Y."/>
            <person name="Deshpande S."/>
            <person name="Douglass A.P."/>
            <person name="Hanson S.J."/>
            <person name="Klenk H.-P."/>
            <person name="Labutti K."/>
            <person name="Lapidus A."/>
            <person name="Lindquist E."/>
            <person name="Lipzen A."/>
            <person name="Meier-Kolthoff J.P."/>
            <person name="Ohm R.A."/>
            <person name="Otillar R.P."/>
            <person name="Pangilinan J."/>
            <person name="Peng Y."/>
            <person name="Rokas A."/>
            <person name="Rosa C.A."/>
            <person name="Scheuner C."/>
            <person name="Sibirny A.A."/>
            <person name="Slot J.C."/>
            <person name="Stielow J.B."/>
            <person name="Sun H."/>
            <person name="Kurtzman C.P."/>
            <person name="Blackwell M."/>
            <person name="Grigoriev I.V."/>
            <person name="Jeffries T.W."/>
        </authorList>
    </citation>
    <scope>NUCLEOTIDE SEQUENCE [LARGE SCALE GENOMIC DNA]</scope>
    <source>
        <strain evidence="3">DSM 1968</strain>
    </source>
</reference>
<organism evidence="2 3">
    <name type="scientific">Ascoidea rubescens DSM 1968</name>
    <dbReference type="NCBI Taxonomy" id="1344418"/>
    <lineage>
        <taxon>Eukaryota</taxon>
        <taxon>Fungi</taxon>
        <taxon>Dikarya</taxon>
        <taxon>Ascomycota</taxon>
        <taxon>Saccharomycotina</taxon>
        <taxon>Saccharomycetes</taxon>
        <taxon>Ascoideaceae</taxon>
        <taxon>Ascoidea</taxon>
    </lineage>
</organism>
<accession>A0A1D2VAX5</accession>
<keyword evidence="3" id="KW-1185">Reference proteome</keyword>
<dbReference type="AlphaFoldDB" id="A0A1D2VAX5"/>
<name>A0A1D2VAX5_9ASCO</name>
<sequence>MFLTKSFITPTRVHPSVTEYQDTVPSINISKRNQSRKKRSNIKPFKKYRNSFNDDSVSPSFSVPTNCDALSFFCSSNSPKETDLFSLDISSSDEKKFVDPATNIFNELTRLNLKPGGNDSFNDNQKILDHFKRSNSFYSHHSFSKNYGSHVDTDFRRSSSIQSSTFKLNKNRYDYLHGYRQNPRFTGRRNRLKRLYDKLLHHGRSRSFSLQSPDISLELNKNISYSCEFNSEISKSISNLNKTRRSSTFLERQNFITRRFCYSNDRNTQTIQSDKFRQSDYNDYMTHYSNTQKHKSKRKLRIQDLFQSIDPPSTSNFNADNNSFSDFNGSKCSLNNGNIGVKNQVTNDNSLKTCVNYIDFELDPNSEYDLASLYMSTSANYELGTIRSLNIASSIPIRRDNDDDDDDDDDNNNQEIGQQNEYFVDRNYPSNNQVFVEENSNETGLESSSLESFNEDLYSYSRNDINKQEDHTLFNDDVSNNNGNESNIYFSKFNSGGNFNTVDGKRRLNMIGGDIGIVNMNPSVERTSMDLTEVNQFMDDMNEKIDHIRTGIDSLSIESLTDFNFLKEDQVENFGLNMTGTSSGIKKKNNNNNDKVINDEKTKASIIRNKKRMKKKQRIADFSKYFKGEANEPNLKDLKIGMTEEENESIGFDGSKLEESKCGFKYIHSRSTSSDKEDGIVLSSISSNSKVDVKKIRKNEESRKGQSPMSFSPIGRFIFPKSQKINGKDKEKRIFGYGSCDSEKSEIKLDFIYDR</sequence>
<dbReference type="GeneID" id="30962505"/>
<dbReference type="RefSeq" id="XP_020045056.1">
    <property type="nucleotide sequence ID" value="XM_020188869.1"/>
</dbReference>
<dbReference type="EMBL" id="KV454490">
    <property type="protein sequence ID" value="ODV58749.1"/>
    <property type="molecule type" value="Genomic_DNA"/>
</dbReference>
<gene>
    <name evidence="2" type="ORF">ASCRUDRAFT_118836</name>
</gene>